<comment type="subcellular location">
    <subcellularLocation>
        <location evidence="1">Mitochondrion</location>
    </subcellularLocation>
</comment>
<dbReference type="InterPro" id="IPR007648">
    <property type="entry name" value="ATPase_inhibitor_mt"/>
</dbReference>
<keyword evidence="4 7" id="KW-0175">Coiled coil</keyword>
<name>A0A087W0N2_ECHMU</name>
<feature type="coiled-coil region" evidence="7">
    <location>
        <begin position="116"/>
        <end position="154"/>
    </location>
</feature>
<gene>
    <name evidence="8" type="ORF">EmuJ_000189800</name>
</gene>
<proteinExistence type="inferred from homology"/>
<dbReference type="SUPFAM" id="SSF64602">
    <property type="entry name" value="F1 ATPase inhibitor, IF1, C-terminal domain"/>
    <property type="match status" value="1"/>
</dbReference>
<keyword evidence="5" id="KW-0496">Mitochondrion</keyword>
<protein>
    <recommendedName>
        <fullName evidence="6">ATP synthase F1 subunit epsilon</fullName>
    </recommendedName>
</protein>
<dbReference type="PANTHER" id="PTHR48417">
    <property type="entry name" value="ATP SYNTHASE F1 SUBUNIT EPSILON"/>
    <property type="match status" value="1"/>
</dbReference>
<dbReference type="STRING" id="6211.A0A087W0N2"/>
<reference evidence="8" key="1">
    <citation type="journal article" date="2013" name="Nature">
        <title>The genomes of four tapeworm species reveal adaptations to parasitism.</title>
        <authorList>
            <person name="Tsai I.J."/>
            <person name="Zarowiecki M."/>
            <person name="Holroyd N."/>
            <person name="Garciarrubio A."/>
            <person name="Sanchez-Flores A."/>
            <person name="Brooks K.L."/>
            <person name="Tracey A."/>
            <person name="Bobes R.J."/>
            <person name="Fragoso G."/>
            <person name="Sciutto E."/>
            <person name="Aslett M."/>
            <person name="Beasley H."/>
            <person name="Bennett H.M."/>
            <person name="Cai J."/>
            <person name="Camicia F."/>
            <person name="Clark R."/>
            <person name="Cucher M."/>
            <person name="De Silva N."/>
            <person name="Day T.A."/>
            <person name="Deplazes P."/>
            <person name="Estrada K."/>
            <person name="Fernandez C."/>
            <person name="Holland P.W."/>
            <person name="Hou J."/>
            <person name="Hu S."/>
            <person name="Huckvale T."/>
            <person name="Hung S.S."/>
            <person name="Kamenetzky L."/>
            <person name="Keane J.A."/>
            <person name="Kiss F."/>
            <person name="Koziol U."/>
            <person name="Lambert O."/>
            <person name="Liu K."/>
            <person name="Luo X."/>
            <person name="Luo Y."/>
            <person name="Macchiaroli N."/>
            <person name="Nichol S."/>
            <person name="Paps J."/>
            <person name="Parkinson J."/>
            <person name="Pouchkina-Stantcheva N."/>
            <person name="Riddiford N."/>
            <person name="Rosenzvit M."/>
            <person name="Salinas G."/>
            <person name="Wasmuth J.D."/>
            <person name="Zamanian M."/>
            <person name="Zheng Y."/>
            <person name="Cai X."/>
            <person name="Soberon X."/>
            <person name="Olson P.D."/>
            <person name="Laclette J.P."/>
            <person name="Brehm K."/>
            <person name="Berriman M."/>
            <person name="Garciarrubio A."/>
            <person name="Bobes R.J."/>
            <person name="Fragoso G."/>
            <person name="Sanchez-Flores A."/>
            <person name="Estrada K."/>
            <person name="Cevallos M.A."/>
            <person name="Morett E."/>
            <person name="Gonzalez V."/>
            <person name="Portillo T."/>
            <person name="Ochoa-Leyva A."/>
            <person name="Jose M.V."/>
            <person name="Sciutto E."/>
            <person name="Landa A."/>
            <person name="Jimenez L."/>
            <person name="Valdes V."/>
            <person name="Carrero J.C."/>
            <person name="Larralde C."/>
            <person name="Morales-Montor J."/>
            <person name="Limon-Lason J."/>
            <person name="Soberon X."/>
            <person name="Laclette J.P."/>
        </authorList>
    </citation>
    <scope>NUCLEOTIDE SEQUENCE [LARGE SCALE GENOMIC DNA]</scope>
</reference>
<evidence type="ECO:0000256" key="3">
    <source>
        <dbReference type="ARBA" id="ARBA00022946"/>
    </source>
</evidence>
<dbReference type="OrthoDB" id="10045676at2759"/>
<evidence type="ECO:0000256" key="5">
    <source>
        <dbReference type="ARBA" id="ARBA00023128"/>
    </source>
</evidence>
<dbReference type="Proteomes" id="UP000017246">
    <property type="component" value="Unassembled WGS sequence"/>
</dbReference>
<dbReference type="FunFam" id="1.20.5.500:FF:000007">
    <property type="entry name" value="ATPase inhibitor, putative"/>
    <property type="match status" value="1"/>
</dbReference>
<dbReference type="GO" id="GO:0005739">
    <property type="term" value="C:mitochondrion"/>
    <property type="evidence" value="ECO:0007669"/>
    <property type="project" value="UniProtKB-SubCell"/>
</dbReference>
<dbReference type="Pfam" id="PF04568">
    <property type="entry name" value="IATP"/>
    <property type="match status" value="1"/>
</dbReference>
<dbReference type="GO" id="GO:0042030">
    <property type="term" value="F:ATPase inhibitor activity"/>
    <property type="evidence" value="ECO:0007669"/>
    <property type="project" value="InterPro"/>
</dbReference>
<reference evidence="8" key="2">
    <citation type="submission" date="2015-11" db="EMBL/GenBank/DDBJ databases">
        <authorList>
            <person name="Zhang Y."/>
            <person name="Guo Z."/>
        </authorList>
    </citation>
    <scope>NUCLEOTIDE SEQUENCE</scope>
</reference>
<evidence type="ECO:0000256" key="6">
    <source>
        <dbReference type="ARBA" id="ARBA00030036"/>
    </source>
</evidence>
<dbReference type="PANTHER" id="PTHR48417:SF1">
    <property type="entry name" value="ATP SYNTHASE F1 SUBUNIT EPSILON"/>
    <property type="match status" value="1"/>
</dbReference>
<organism evidence="8 9">
    <name type="scientific">Echinococcus multilocularis</name>
    <name type="common">Fox tapeworm</name>
    <dbReference type="NCBI Taxonomy" id="6211"/>
    <lineage>
        <taxon>Eukaryota</taxon>
        <taxon>Metazoa</taxon>
        <taxon>Spiralia</taxon>
        <taxon>Lophotrochozoa</taxon>
        <taxon>Platyhelminthes</taxon>
        <taxon>Cestoda</taxon>
        <taxon>Eucestoda</taxon>
        <taxon>Cyclophyllidea</taxon>
        <taxon>Taeniidae</taxon>
        <taxon>Echinococcus</taxon>
    </lineage>
</organism>
<evidence type="ECO:0000313" key="8">
    <source>
        <dbReference type="EMBL" id="CDI98072.1"/>
    </source>
</evidence>
<dbReference type="eggNOG" id="ENOG502S8MH">
    <property type="taxonomic scope" value="Eukaryota"/>
</dbReference>
<dbReference type="EMBL" id="LN902846">
    <property type="protein sequence ID" value="CDI98072.1"/>
    <property type="molecule type" value="Genomic_DNA"/>
</dbReference>
<accession>A0A087W0N2</accession>
<evidence type="ECO:0000256" key="1">
    <source>
        <dbReference type="ARBA" id="ARBA00004173"/>
    </source>
</evidence>
<keyword evidence="9" id="KW-1185">Reference proteome</keyword>
<comment type="similarity">
    <text evidence="2">Belongs to the ATPase inhibitor family.</text>
</comment>
<dbReference type="Gene3D" id="1.20.5.500">
    <property type="entry name" value="Single helix bin"/>
    <property type="match status" value="1"/>
</dbReference>
<dbReference type="AlphaFoldDB" id="A0A087W0N2"/>
<evidence type="ECO:0000256" key="2">
    <source>
        <dbReference type="ARBA" id="ARBA00010901"/>
    </source>
</evidence>
<evidence type="ECO:0000256" key="7">
    <source>
        <dbReference type="SAM" id="Coils"/>
    </source>
</evidence>
<keyword evidence="3" id="KW-0809">Transit peptide</keyword>
<evidence type="ECO:0000256" key="4">
    <source>
        <dbReference type="ARBA" id="ARBA00023054"/>
    </source>
</evidence>
<evidence type="ECO:0000313" key="9">
    <source>
        <dbReference type="Proteomes" id="UP000017246"/>
    </source>
</evidence>
<sequence length="155" mass="17703">MPLRTTRGVANVPYLHPLVCWLYTRVLWFRSCVFRSGSMLTSGFAFIPAFLRRANPKSVDILKPVVIGCYRMYPGDELGRGVSKGGGKGGPVRDAGGSFGKREAALEEEYFHRKDLEQIKELKKHLVAEVKFHEEQIERHKEALRRSLEQLEEID</sequence>